<proteinExistence type="predicted"/>
<organism evidence="2 3">
    <name type="scientific">Vigna mungo</name>
    <name type="common">Black gram</name>
    <name type="synonym">Phaseolus mungo</name>
    <dbReference type="NCBI Taxonomy" id="3915"/>
    <lineage>
        <taxon>Eukaryota</taxon>
        <taxon>Viridiplantae</taxon>
        <taxon>Streptophyta</taxon>
        <taxon>Embryophyta</taxon>
        <taxon>Tracheophyta</taxon>
        <taxon>Spermatophyta</taxon>
        <taxon>Magnoliopsida</taxon>
        <taxon>eudicotyledons</taxon>
        <taxon>Gunneridae</taxon>
        <taxon>Pentapetalae</taxon>
        <taxon>rosids</taxon>
        <taxon>fabids</taxon>
        <taxon>Fabales</taxon>
        <taxon>Fabaceae</taxon>
        <taxon>Papilionoideae</taxon>
        <taxon>50 kb inversion clade</taxon>
        <taxon>NPAAA clade</taxon>
        <taxon>indigoferoid/millettioid clade</taxon>
        <taxon>Phaseoleae</taxon>
        <taxon>Vigna</taxon>
    </lineage>
</organism>
<evidence type="ECO:0000313" key="2">
    <source>
        <dbReference type="EMBL" id="WVZ12100.1"/>
    </source>
</evidence>
<keyword evidence="1" id="KW-1133">Transmembrane helix</keyword>
<keyword evidence="3" id="KW-1185">Reference proteome</keyword>
<evidence type="ECO:0000256" key="1">
    <source>
        <dbReference type="SAM" id="Phobius"/>
    </source>
</evidence>
<protein>
    <submittedName>
        <fullName evidence="2">Uncharacterized protein</fullName>
    </submittedName>
</protein>
<evidence type="ECO:0000313" key="3">
    <source>
        <dbReference type="Proteomes" id="UP001374535"/>
    </source>
</evidence>
<reference evidence="2 3" key="1">
    <citation type="journal article" date="2023" name="Life. Sci Alliance">
        <title>Evolutionary insights into 3D genome organization and epigenetic landscape of Vigna mungo.</title>
        <authorList>
            <person name="Junaid A."/>
            <person name="Singh B."/>
            <person name="Bhatia S."/>
        </authorList>
    </citation>
    <scope>NUCLEOTIDE SEQUENCE [LARGE SCALE GENOMIC DNA]</scope>
    <source>
        <strain evidence="2">Urdbean</strain>
    </source>
</reference>
<gene>
    <name evidence="2" type="ORF">V8G54_016630</name>
</gene>
<dbReference type="EMBL" id="CP144696">
    <property type="protein sequence ID" value="WVZ12100.1"/>
    <property type="molecule type" value="Genomic_DNA"/>
</dbReference>
<accession>A0AAQ3NNC9</accession>
<feature type="transmembrane region" description="Helical" evidence="1">
    <location>
        <begin position="12"/>
        <end position="34"/>
    </location>
</feature>
<dbReference type="AlphaFoldDB" id="A0AAQ3NNC9"/>
<dbReference type="Proteomes" id="UP001374535">
    <property type="component" value="Chromosome 5"/>
</dbReference>
<sequence length="162" mass="18514">MLSTTQPSPFQTHTIITILNLPILLLPCLSPLLLHPLPQNRHLLIGPIEHNLINVSILLVTNQTRRGLNLPQSPGTQNMPTAFQREKPIFSIEFQPRNGALKLCPIIRSRNRTKLNIDHVFQSLDVPEFFRKLLPQQSFHQRFLVEYIPQFVDHAGLPQGLV</sequence>
<keyword evidence="1" id="KW-0472">Membrane</keyword>
<name>A0AAQ3NNC9_VIGMU</name>
<keyword evidence="1" id="KW-0812">Transmembrane</keyword>